<dbReference type="Proteomes" id="UP000198844">
    <property type="component" value="Unassembled WGS sequence"/>
</dbReference>
<sequence>MTQPNSQQVPTVLAQPVRMTTGSTGTFAASVRGMGTVALSLLVDRALSA</sequence>
<gene>
    <name evidence="1" type="ORF">SAMN05192563_103321</name>
</gene>
<reference evidence="1 2" key="1">
    <citation type="submission" date="2016-10" db="EMBL/GenBank/DDBJ databases">
        <authorList>
            <person name="de Groot N.N."/>
        </authorList>
    </citation>
    <scope>NUCLEOTIDE SEQUENCE [LARGE SCALE GENOMIC DNA]</scope>
    <source>
        <strain evidence="1 2">LMG 27731</strain>
    </source>
</reference>
<protein>
    <submittedName>
        <fullName evidence="1">Uncharacterized protein</fullName>
    </submittedName>
</protein>
<proteinExistence type="predicted"/>
<evidence type="ECO:0000313" key="2">
    <source>
        <dbReference type="Proteomes" id="UP000198844"/>
    </source>
</evidence>
<dbReference type="RefSeq" id="WP_167378513.1">
    <property type="nucleotide sequence ID" value="NZ_CAJNAX010000066.1"/>
</dbReference>
<dbReference type="GeneID" id="77197754"/>
<dbReference type="EMBL" id="FPBH01000033">
    <property type="protein sequence ID" value="SFU25144.1"/>
    <property type="molecule type" value="Genomic_DNA"/>
</dbReference>
<evidence type="ECO:0000313" key="1">
    <source>
        <dbReference type="EMBL" id="SFU25144.1"/>
    </source>
</evidence>
<dbReference type="AlphaFoldDB" id="A0A1I7EMI2"/>
<organism evidence="1 2">
    <name type="scientific">Paraburkholderia aspalathi</name>
    <dbReference type="NCBI Taxonomy" id="1324617"/>
    <lineage>
        <taxon>Bacteria</taxon>
        <taxon>Pseudomonadati</taxon>
        <taxon>Pseudomonadota</taxon>
        <taxon>Betaproteobacteria</taxon>
        <taxon>Burkholderiales</taxon>
        <taxon>Burkholderiaceae</taxon>
        <taxon>Paraburkholderia</taxon>
    </lineage>
</organism>
<accession>A0A1I7EMI2</accession>
<name>A0A1I7EMI2_9BURK</name>